<dbReference type="InterPro" id="IPR011961">
    <property type="entry name" value="RimM"/>
</dbReference>
<dbReference type="RefSeq" id="WP_271012643.1">
    <property type="nucleotide sequence ID" value="NZ_JAQIFT010000049.1"/>
</dbReference>
<reference evidence="8" key="1">
    <citation type="journal article" date="2023" name="Int. J. Syst. Evol. Microbiol.">
        <title>&lt;i&gt;Holtiella tumoricola&lt;/i&gt; gen. nov. sp. nov., isolated from a human clinical sample.</title>
        <authorList>
            <person name="Allen-Vercoe E."/>
            <person name="Daigneault M.C."/>
            <person name="Vancuren S.J."/>
            <person name="Cochrane K."/>
            <person name="O'Neal L.L."/>
            <person name="Sankaranarayanan K."/>
            <person name="Lawson P.A."/>
        </authorList>
    </citation>
    <scope>NUCLEOTIDE SEQUENCE</scope>
    <source>
        <strain evidence="8">CC70A</strain>
    </source>
</reference>
<evidence type="ECO:0000256" key="1">
    <source>
        <dbReference type="ARBA" id="ARBA00022490"/>
    </source>
</evidence>
<comment type="similarity">
    <text evidence="5">Belongs to the RimM family.</text>
</comment>
<evidence type="ECO:0000259" key="6">
    <source>
        <dbReference type="Pfam" id="PF01782"/>
    </source>
</evidence>
<dbReference type="SUPFAM" id="SSF50447">
    <property type="entry name" value="Translation proteins"/>
    <property type="match status" value="1"/>
</dbReference>
<dbReference type="Gene3D" id="2.40.30.60">
    <property type="entry name" value="RimM"/>
    <property type="match status" value="1"/>
</dbReference>
<dbReference type="Pfam" id="PF24986">
    <property type="entry name" value="PRC_RimM"/>
    <property type="match status" value="1"/>
</dbReference>
<gene>
    <name evidence="5 8" type="primary">rimM</name>
    <name evidence="8" type="ORF">PBV87_13710</name>
</gene>
<evidence type="ECO:0000313" key="9">
    <source>
        <dbReference type="Proteomes" id="UP001169242"/>
    </source>
</evidence>
<dbReference type="GO" id="GO:0043022">
    <property type="term" value="F:ribosome binding"/>
    <property type="evidence" value="ECO:0007669"/>
    <property type="project" value="InterPro"/>
</dbReference>
<dbReference type="HAMAP" id="MF_00014">
    <property type="entry name" value="Ribosome_mat_RimM"/>
    <property type="match status" value="1"/>
</dbReference>
<dbReference type="InterPro" id="IPR056792">
    <property type="entry name" value="PRC_RimM"/>
</dbReference>
<keyword evidence="2 5" id="KW-0690">Ribosome biogenesis</keyword>
<keyword evidence="3 5" id="KW-0698">rRNA processing</keyword>
<dbReference type="EMBL" id="JAQIFT010000049">
    <property type="protein sequence ID" value="MDA3732543.1"/>
    <property type="molecule type" value="Genomic_DNA"/>
</dbReference>
<keyword evidence="9" id="KW-1185">Reference proteome</keyword>
<dbReference type="SUPFAM" id="SSF50346">
    <property type="entry name" value="PRC-barrel domain"/>
    <property type="match status" value="1"/>
</dbReference>
<dbReference type="Gene3D" id="2.30.30.240">
    <property type="entry name" value="PRC-barrel domain"/>
    <property type="match status" value="1"/>
</dbReference>
<evidence type="ECO:0000256" key="3">
    <source>
        <dbReference type="ARBA" id="ARBA00022552"/>
    </source>
</evidence>
<comment type="caution">
    <text evidence="8">The sequence shown here is derived from an EMBL/GenBank/DDBJ whole genome shotgun (WGS) entry which is preliminary data.</text>
</comment>
<evidence type="ECO:0000256" key="4">
    <source>
        <dbReference type="ARBA" id="ARBA00023186"/>
    </source>
</evidence>
<comment type="domain">
    <text evidence="5">The PRC barrel domain binds ribosomal protein uS19.</text>
</comment>
<dbReference type="AlphaFoldDB" id="A0AA42J1X5"/>
<dbReference type="GO" id="GO:0005840">
    <property type="term" value="C:ribosome"/>
    <property type="evidence" value="ECO:0007669"/>
    <property type="project" value="InterPro"/>
</dbReference>
<evidence type="ECO:0000256" key="2">
    <source>
        <dbReference type="ARBA" id="ARBA00022517"/>
    </source>
</evidence>
<accession>A0AA42J1X5</accession>
<dbReference type="GO" id="GO:0006364">
    <property type="term" value="P:rRNA processing"/>
    <property type="evidence" value="ECO:0007669"/>
    <property type="project" value="UniProtKB-UniRule"/>
</dbReference>
<comment type="subcellular location">
    <subcellularLocation>
        <location evidence="5">Cytoplasm</location>
    </subcellularLocation>
</comment>
<dbReference type="InterPro" id="IPR011033">
    <property type="entry name" value="PRC_barrel-like_sf"/>
</dbReference>
<feature type="domain" description="Ribosome maturation factor RimM PRC barrel" evidence="7">
    <location>
        <begin position="100"/>
        <end position="165"/>
    </location>
</feature>
<dbReference type="InterPro" id="IPR002676">
    <property type="entry name" value="RimM_N"/>
</dbReference>
<dbReference type="NCBIfam" id="TIGR02273">
    <property type="entry name" value="16S_RimM"/>
    <property type="match status" value="1"/>
</dbReference>
<proteinExistence type="inferred from homology"/>
<comment type="function">
    <text evidence="5">An accessory protein needed during the final step in the assembly of 30S ribosomal subunit, possibly for assembly of the head region. Essential for efficient processing of 16S rRNA. May be needed both before and after RbfA during the maturation of 16S rRNA. It has affinity for free ribosomal 30S subunits but not for 70S ribosomes.</text>
</comment>
<name>A0AA42J1X5_9FIRM</name>
<sequence>MEQMLTIGRIVNTHGVKGEVRVLPSTDDIKRFGKLKEIVVQNRTESIKEIETVRYHKNFVLLKFKGIDNMDDAELLKNSTLKINRKDALPLGQDEYYQCDLYGLKVVTEEGRDLGKLVDILVTGSNDVYVVRNTEKEILIPAIKQCILKIDLEKGEMLVQLLEGLED</sequence>
<evidence type="ECO:0000256" key="5">
    <source>
        <dbReference type="HAMAP-Rule" id="MF_00014"/>
    </source>
</evidence>
<dbReference type="GO" id="GO:0005737">
    <property type="term" value="C:cytoplasm"/>
    <property type="evidence" value="ECO:0007669"/>
    <property type="project" value="UniProtKB-SubCell"/>
</dbReference>
<dbReference type="Proteomes" id="UP001169242">
    <property type="component" value="Unassembled WGS sequence"/>
</dbReference>
<organism evidence="8 9">
    <name type="scientific">Holtiella tumoricola</name>
    <dbReference type="NCBI Taxonomy" id="3018743"/>
    <lineage>
        <taxon>Bacteria</taxon>
        <taxon>Bacillati</taxon>
        <taxon>Bacillota</taxon>
        <taxon>Clostridia</taxon>
        <taxon>Lachnospirales</taxon>
        <taxon>Cellulosilyticaceae</taxon>
        <taxon>Holtiella</taxon>
    </lineage>
</organism>
<dbReference type="InterPro" id="IPR009000">
    <property type="entry name" value="Transl_B-barrel_sf"/>
</dbReference>
<dbReference type="Pfam" id="PF01782">
    <property type="entry name" value="RimM"/>
    <property type="match status" value="1"/>
</dbReference>
<dbReference type="InterPro" id="IPR036976">
    <property type="entry name" value="RimM_N_sf"/>
</dbReference>
<dbReference type="PANTHER" id="PTHR33692">
    <property type="entry name" value="RIBOSOME MATURATION FACTOR RIMM"/>
    <property type="match status" value="1"/>
</dbReference>
<keyword evidence="4 5" id="KW-0143">Chaperone</keyword>
<evidence type="ECO:0000313" key="8">
    <source>
        <dbReference type="EMBL" id="MDA3732543.1"/>
    </source>
</evidence>
<evidence type="ECO:0000259" key="7">
    <source>
        <dbReference type="Pfam" id="PF24986"/>
    </source>
</evidence>
<dbReference type="PANTHER" id="PTHR33692:SF1">
    <property type="entry name" value="RIBOSOME MATURATION FACTOR RIMM"/>
    <property type="match status" value="1"/>
</dbReference>
<protein>
    <recommendedName>
        <fullName evidence="5">Ribosome maturation factor RimM</fullName>
    </recommendedName>
</protein>
<feature type="domain" description="RimM N-terminal" evidence="6">
    <location>
        <begin position="6"/>
        <end position="86"/>
    </location>
</feature>
<keyword evidence="1 5" id="KW-0963">Cytoplasm</keyword>
<dbReference type="GO" id="GO:0042274">
    <property type="term" value="P:ribosomal small subunit biogenesis"/>
    <property type="evidence" value="ECO:0007669"/>
    <property type="project" value="UniProtKB-UniRule"/>
</dbReference>
<comment type="subunit">
    <text evidence="5">Binds ribosomal protein uS19.</text>
</comment>